<evidence type="ECO:0000313" key="3">
    <source>
        <dbReference type="Proteomes" id="UP000295680"/>
    </source>
</evidence>
<evidence type="ECO:0008006" key="4">
    <source>
        <dbReference type="Google" id="ProtNLM"/>
    </source>
</evidence>
<keyword evidence="3" id="KW-1185">Reference proteome</keyword>
<accession>A0A4R2JB79</accession>
<keyword evidence="1" id="KW-1133">Transmembrane helix</keyword>
<dbReference type="AlphaFoldDB" id="A0A4R2JB79"/>
<dbReference type="EMBL" id="SLWS01000007">
    <property type="protein sequence ID" value="TCO55617.1"/>
    <property type="molecule type" value="Genomic_DNA"/>
</dbReference>
<feature type="transmembrane region" description="Helical" evidence="1">
    <location>
        <begin position="15"/>
        <end position="39"/>
    </location>
</feature>
<evidence type="ECO:0000313" key="2">
    <source>
        <dbReference type="EMBL" id="TCO55617.1"/>
    </source>
</evidence>
<comment type="caution">
    <text evidence="2">The sequence shown here is derived from an EMBL/GenBank/DDBJ whole genome shotgun (WGS) entry which is preliminary data.</text>
</comment>
<protein>
    <recommendedName>
        <fullName evidence="4">DUF2637 domain-containing protein</fullName>
    </recommendedName>
</protein>
<keyword evidence="1" id="KW-0472">Membrane</keyword>
<feature type="transmembrane region" description="Helical" evidence="1">
    <location>
        <begin position="51"/>
        <end position="72"/>
    </location>
</feature>
<proteinExistence type="predicted"/>
<dbReference type="Proteomes" id="UP000295680">
    <property type="component" value="Unassembled WGS sequence"/>
</dbReference>
<sequence length="273" mass="29186">MVTGHRSSVSRSSTAPVGIVQAVTVILGTVVGLTFLFGFGNVLNLALRLGVPGWVAPLVAPAVDLSIVGLLLATRHLALTGACAEVLRPARRLLIFASLVSRALNVAEPLVAGEYGKAAFDAVGPLLLIGWSEVGPGLLQGIGTASPNVAGCDVDRLGLGVLVKPDDGVGEVQLQFDEDVVVRRGGRREADGRLPEVLLALARLEDAAHRKAHQKRYRLIRCGFGWESVPRGRDDSSRSFDLSSKRGPMSRDWTAVWLARQAARRFRRHDPGI</sequence>
<dbReference type="RefSeq" id="WP_243727175.1">
    <property type="nucleotide sequence ID" value="NZ_SLWS01000007.1"/>
</dbReference>
<keyword evidence="1" id="KW-0812">Transmembrane</keyword>
<reference evidence="2 3" key="1">
    <citation type="submission" date="2019-03" db="EMBL/GenBank/DDBJ databases">
        <title>Genomic Encyclopedia of Type Strains, Phase IV (KMG-IV): sequencing the most valuable type-strain genomes for metagenomic binning, comparative biology and taxonomic classification.</title>
        <authorList>
            <person name="Goeker M."/>
        </authorList>
    </citation>
    <scope>NUCLEOTIDE SEQUENCE [LARGE SCALE GENOMIC DNA]</scope>
    <source>
        <strain evidence="2 3">DSM 45934</strain>
    </source>
</reference>
<evidence type="ECO:0000256" key="1">
    <source>
        <dbReference type="SAM" id="Phobius"/>
    </source>
</evidence>
<name>A0A4R2JB79_9PSEU</name>
<gene>
    <name evidence="2" type="ORF">EV192_10738</name>
</gene>
<organism evidence="2 3">
    <name type="scientific">Actinocrispum wychmicini</name>
    <dbReference type="NCBI Taxonomy" id="1213861"/>
    <lineage>
        <taxon>Bacteria</taxon>
        <taxon>Bacillati</taxon>
        <taxon>Actinomycetota</taxon>
        <taxon>Actinomycetes</taxon>
        <taxon>Pseudonocardiales</taxon>
        <taxon>Pseudonocardiaceae</taxon>
        <taxon>Actinocrispum</taxon>
    </lineage>
</organism>